<dbReference type="AlphaFoldDB" id="A0A0A9AM59"/>
<protein>
    <submittedName>
        <fullName evidence="2">Uncharacterized protein</fullName>
    </submittedName>
</protein>
<keyword evidence="1" id="KW-0472">Membrane</keyword>
<evidence type="ECO:0000256" key="1">
    <source>
        <dbReference type="SAM" id="Phobius"/>
    </source>
</evidence>
<dbReference type="EMBL" id="GBRH01245091">
    <property type="protein sequence ID" value="JAD52804.1"/>
    <property type="molecule type" value="Transcribed_RNA"/>
</dbReference>
<keyword evidence="1" id="KW-0812">Transmembrane</keyword>
<keyword evidence="1" id="KW-1133">Transmembrane helix</keyword>
<evidence type="ECO:0000313" key="2">
    <source>
        <dbReference type="EMBL" id="JAD52804.1"/>
    </source>
</evidence>
<reference evidence="2" key="1">
    <citation type="submission" date="2014-09" db="EMBL/GenBank/DDBJ databases">
        <authorList>
            <person name="Magalhaes I.L.F."/>
            <person name="Oliveira U."/>
            <person name="Santos F.R."/>
            <person name="Vidigal T.H.D.A."/>
            <person name="Brescovit A.D."/>
            <person name="Santos A.J."/>
        </authorList>
    </citation>
    <scope>NUCLEOTIDE SEQUENCE</scope>
    <source>
        <tissue evidence="2">Shoot tissue taken approximately 20 cm above the soil surface</tissue>
    </source>
</reference>
<organism evidence="2">
    <name type="scientific">Arundo donax</name>
    <name type="common">Giant reed</name>
    <name type="synonym">Donax arundinaceus</name>
    <dbReference type="NCBI Taxonomy" id="35708"/>
    <lineage>
        <taxon>Eukaryota</taxon>
        <taxon>Viridiplantae</taxon>
        <taxon>Streptophyta</taxon>
        <taxon>Embryophyta</taxon>
        <taxon>Tracheophyta</taxon>
        <taxon>Spermatophyta</taxon>
        <taxon>Magnoliopsida</taxon>
        <taxon>Liliopsida</taxon>
        <taxon>Poales</taxon>
        <taxon>Poaceae</taxon>
        <taxon>PACMAD clade</taxon>
        <taxon>Arundinoideae</taxon>
        <taxon>Arundineae</taxon>
        <taxon>Arundo</taxon>
    </lineage>
</organism>
<name>A0A0A9AM59_ARUDO</name>
<reference evidence="2" key="2">
    <citation type="journal article" date="2015" name="Data Brief">
        <title>Shoot transcriptome of the giant reed, Arundo donax.</title>
        <authorList>
            <person name="Barrero R.A."/>
            <person name="Guerrero F.D."/>
            <person name="Moolhuijzen P."/>
            <person name="Goolsby J.A."/>
            <person name="Tidwell J."/>
            <person name="Bellgard S.E."/>
            <person name="Bellgard M.I."/>
        </authorList>
    </citation>
    <scope>NUCLEOTIDE SEQUENCE</scope>
    <source>
        <tissue evidence="2">Shoot tissue taken approximately 20 cm above the soil surface</tissue>
    </source>
</reference>
<sequence>MLFWQLLGVPNCFFLCYLFYMHIDGNFDGEYFKGTEESNQFHTENMKCAK</sequence>
<proteinExistence type="predicted"/>
<feature type="transmembrane region" description="Helical" evidence="1">
    <location>
        <begin position="6"/>
        <end position="23"/>
    </location>
</feature>
<accession>A0A0A9AM59</accession>